<dbReference type="CDD" id="cd06139">
    <property type="entry name" value="DNA_polA_I_Ecoli_like_exo"/>
    <property type="match status" value="1"/>
</dbReference>
<keyword evidence="8" id="KW-0378">Hydrolase</keyword>
<dbReference type="EMBL" id="VSSQ01001569">
    <property type="protein sequence ID" value="MPM09443.1"/>
    <property type="molecule type" value="Genomic_DNA"/>
</dbReference>
<dbReference type="InterPro" id="IPR002298">
    <property type="entry name" value="DNA_polymerase_A"/>
</dbReference>
<name>A0A644X574_9ZZZZ</name>
<dbReference type="InterPro" id="IPR036397">
    <property type="entry name" value="RNaseH_sf"/>
</dbReference>
<comment type="caution">
    <text evidence="17">The sequence shown here is derived from an EMBL/GenBank/DDBJ whole genome shotgun (WGS) entry which is preliminary data.</text>
</comment>
<dbReference type="InterPro" id="IPR002562">
    <property type="entry name" value="3'-5'_exonuclease_dom"/>
</dbReference>
<comment type="similarity">
    <text evidence="1">Belongs to the DNA polymerase type-A family.</text>
</comment>
<dbReference type="SUPFAM" id="SSF53098">
    <property type="entry name" value="Ribonuclease H-like"/>
    <property type="match status" value="1"/>
</dbReference>
<dbReference type="Pfam" id="PF01367">
    <property type="entry name" value="5_3_exonuc"/>
    <property type="match status" value="1"/>
</dbReference>
<dbReference type="GO" id="GO:0003887">
    <property type="term" value="F:DNA-directed DNA polymerase activity"/>
    <property type="evidence" value="ECO:0007669"/>
    <property type="project" value="UniProtKB-KW"/>
</dbReference>
<dbReference type="Pfam" id="PF01612">
    <property type="entry name" value="DNA_pol_A_exo1"/>
    <property type="match status" value="1"/>
</dbReference>
<evidence type="ECO:0000256" key="2">
    <source>
        <dbReference type="ARBA" id="ARBA00012417"/>
    </source>
</evidence>
<dbReference type="InterPro" id="IPR020045">
    <property type="entry name" value="DNA_polI_H3TH"/>
</dbReference>
<keyword evidence="4 17" id="KW-0548">Nucleotidyltransferase</keyword>
<dbReference type="CDD" id="cd08637">
    <property type="entry name" value="DNA_pol_A_pol_I_C"/>
    <property type="match status" value="1"/>
</dbReference>
<keyword evidence="10" id="KW-0239">DNA-directed DNA polymerase</keyword>
<keyword evidence="7" id="KW-0227">DNA damage</keyword>
<dbReference type="NCBIfam" id="NF004397">
    <property type="entry name" value="PRK05755.1"/>
    <property type="match status" value="1"/>
</dbReference>
<dbReference type="InterPro" id="IPR019760">
    <property type="entry name" value="DNA-dir_DNA_pol_A_CS"/>
</dbReference>
<dbReference type="SMART" id="SM00482">
    <property type="entry name" value="POLAc"/>
    <property type="match status" value="1"/>
</dbReference>
<evidence type="ECO:0000313" key="17">
    <source>
        <dbReference type="EMBL" id="MPM09443.1"/>
    </source>
</evidence>
<evidence type="ECO:0000259" key="14">
    <source>
        <dbReference type="SMART" id="SM00474"/>
    </source>
</evidence>
<dbReference type="SMART" id="SM00279">
    <property type="entry name" value="HhH2"/>
    <property type="match status" value="1"/>
</dbReference>
<evidence type="ECO:0000256" key="9">
    <source>
        <dbReference type="ARBA" id="ARBA00022839"/>
    </source>
</evidence>
<dbReference type="GO" id="GO:0006261">
    <property type="term" value="P:DNA-templated DNA replication"/>
    <property type="evidence" value="ECO:0007669"/>
    <property type="project" value="InterPro"/>
</dbReference>
<dbReference type="Gene3D" id="3.40.50.1010">
    <property type="entry name" value="5'-nuclease"/>
    <property type="match status" value="1"/>
</dbReference>
<dbReference type="Gene3D" id="1.10.150.20">
    <property type="entry name" value="5' to 3' exonuclease, C-terminal subdomain"/>
    <property type="match status" value="2"/>
</dbReference>
<dbReference type="Gene3D" id="3.30.420.10">
    <property type="entry name" value="Ribonuclease H-like superfamily/Ribonuclease H"/>
    <property type="match status" value="1"/>
</dbReference>
<dbReference type="PRINTS" id="PR00868">
    <property type="entry name" value="DNAPOLI"/>
</dbReference>
<feature type="domain" description="3'-5' exonuclease" evidence="14">
    <location>
        <begin position="338"/>
        <end position="517"/>
    </location>
</feature>
<evidence type="ECO:0000259" key="15">
    <source>
        <dbReference type="SMART" id="SM00475"/>
    </source>
</evidence>
<evidence type="ECO:0000256" key="8">
    <source>
        <dbReference type="ARBA" id="ARBA00022801"/>
    </source>
</evidence>
<accession>A0A644X574</accession>
<organism evidence="17">
    <name type="scientific">bioreactor metagenome</name>
    <dbReference type="NCBI Taxonomy" id="1076179"/>
    <lineage>
        <taxon>unclassified sequences</taxon>
        <taxon>metagenomes</taxon>
        <taxon>ecological metagenomes</taxon>
    </lineage>
</organism>
<protein>
    <recommendedName>
        <fullName evidence="2">DNA-directed DNA polymerase</fullName>
        <ecNumber evidence="2">2.7.7.7</ecNumber>
    </recommendedName>
</protein>
<dbReference type="Pfam" id="PF00476">
    <property type="entry name" value="DNA_pol_A"/>
    <property type="match status" value="1"/>
</dbReference>
<dbReference type="FunFam" id="1.10.150.20:FF:000003">
    <property type="entry name" value="DNA polymerase I"/>
    <property type="match status" value="1"/>
</dbReference>
<dbReference type="InterPro" id="IPR029060">
    <property type="entry name" value="PIN-like_dom_sf"/>
</dbReference>
<evidence type="ECO:0000256" key="4">
    <source>
        <dbReference type="ARBA" id="ARBA00022695"/>
    </source>
</evidence>
<evidence type="ECO:0000256" key="5">
    <source>
        <dbReference type="ARBA" id="ARBA00022705"/>
    </source>
</evidence>
<dbReference type="CDD" id="cd09859">
    <property type="entry name" value="PIN_53EXO"/>
    <property type="match status" value="1"/>
</dbReference>
<keyword evidence="12" id="KW-0234">DNA repair</keyword>
<dbReference type="SUPFAM" id="SSF47807">
    <property type="entry name" value="5' to 3' exonuclease, C-terminal subdomain"/>
    <property type="match status" value="1"/>
</dbReference>
<dbReference type="InterPro" id="IPR020046">
    <property type="entry name" value="5-3_exonucl_a-hlix_arch_N"/>
</dbReference>
<feature type="domain" description="5'-3' exonuclease" evidence="15">
    <location>
        <begin position="4"/>
        <end position="268"/>
    </location>
</feature>
<evidence type="ECO:0000256" key="7">
    <source>
        <dbReference type="ARBA" id="ARBA00022763"/>
    </source>
</evidence>
<dbReference type="InterPro" id="IPR008918">
    <property type="entry name" value="HhH2"/>
</dbReference>
<dbReference type="Gene3D" id="3.30.70.370">
    <property type="match status" value="1"/>
</dbReference>
<dbReference type="FunFam" id="1.10.150.20:FF:000002">
    <property type="entry name" value="DNA polymerase I"/>
    <property type="match status" value="1"/>
</dbReference>
<keyword evidence="9" id="KW-0269">Exonuclease</keyword>
<dbReference type="GO" id="GO:0006302">
    <property type="term" value="P:double-strand break repair"/>
    <property type="evidence" value="ECO:0007669"/>
    <property type="project" value="TreeGrafter"/>
</dbReference>
<dbReference type="InterPro" id="IPR018320">
    <property type="entry name" value="DNA_polymerase_1"/>
</dbReference>
<keyword evidence="11" id="KW-0238">DNA-binding</keyword>
<dbReference type="NCBIfam" id="TIGR00593">
    <property type="entry name" value="pola"/>
    <property type="match status" value="1"/>
</dbReference>
<dbReference type="InterPro" id="IPR002421">
    <property type="entry name" value="5-3_exonuclease"/>
</dbReference>
<evidence type="ECO:0000256" key="1">
    <source>
        <dbReference type="ARBA" id="ARBA00007705"/>
    </source>
</evidence>
<evidence type="ECO:0000256" key="11">
    <source>
        <dbReference type="ARBA" id="ARBA00023125"/>
    </source>
</evidence>
<evidence type="ECO:0000256" key="6">
    <source>
        <dbReference type="ARBA" id="ARBA00022722"/>
    </source>
</evidence>
<evidence type="ECO:0000259" key="16">
    <source>
        <dbReference type="SMART" id="SM00482"/>
    </source>
</evidence>
<dbReference type="CDD" id="cd09898">
    <property type="entry name" value="H3TH_53EXO"/>
    <property type="match status" value="1"/>
</dbReference>
<dbReference type="Gene3D" id="1.20.1060.10">
    <property type="entry name" value="Taq DNA Polymerase, Chain T, domain 4"/>
    <property type="match status" value="1"/>
</dbReference>
<dbReference type="InterPro" id="IPR043502">
    <property type="entry name" value="DNA/RNA_pol_sf"/>
</dbReference>
<dbReference type="SUPFAM" id="SSF88723">
    <property type="entry name" value="PIN domain-like"/>
    <property type="match status" value="1"/>
</dbReference>
<dbReference type="Pfam" id="PF02739">
    <property type="entry name" value="5_3_exonuc_N"/>
    <property type="match status" value="1"/>
</dbReference>
<dbReference type="InterPro" id="IPR036279">
    <property type="entry name" value="5-3_exonuclease_C_sf"/>
</dbReference>
<dbReference type="EC" id="2.7.7.7" evidence="2"/>
<sequence length="929" mass="105075">MNEKKPVLFLLDAMALAYRAYYAMIKNPVRNSKGLNTSAILGFANTILDLINKEKPHLLGVAFDTIAPTARHDEFAFYKANREPMPDDLSIALPYIKEMLQLMDIPILEVDGYEADDVIGTLAKEAETRGYQTYMMTPDKDFGQLVSENIFMYKPAKFGAAPEVWGVREVCDRFSIEQPEQVIDILAIMGDSADNIPGIFGIGEVGAKKLLSEFGTVENLLAHADDIKNPTMKQKVLAGKESALVSKQLATIITDVPIQFMPSRLEWKVPAFAPLQKFFEEMEFKTFAKRWWDAMGIMAEKQPAVTQGQSTLFDQDFVEARAGLDSIISNINSTEHEYSLIDNVSSLDLLVNELQKAKSFCFDTETDSLDTLIAKLAGIAICINPGKAYFVYTKDDEFRKTALEKMKPVFENENIIKIGQNLKYDIAVLRTHGVNVKGEPADTMLAHYLLQPELRHNLDYLSETYLNYKTITYEEITGSGKQKISIFNVTPEKLKDYSCEDADVTLKLWEILEPQLDTYGMSELFHEIETPLIEVLEDMERSGIRIDPVSLKEFSLTLGKEILTLESEIHQLAGQPFNIASPKQLGEILFDKLQIAEKPKKTQTKQYSTSEEVLLKYVTRHPIVAKVLEYRGLTKLQNTYVDALPQLIHPETGRVHTSYNQAVTATGRLSSTNPNLQNIPIRTELGQEIRKAFVPRDENHVLISADYSQIELRIIASISEDEHMVDAFRKGIDIHTATAAKVYGVQLNEVKPEQRRHAKTVNFGIIYGISAFGLSERLGISRKDAADIIENYFEQFPGIKKYMDDTILFARANGYVETLKHRRRYLKDIHSTNSFVRGFAERNAINAPIQGSSADMIKLAMIDIHAWLKKSNLKTKMILQVHDELVFDVPKDEIEIVKPEIERLMKSALPLKVPVEVEVKDGKNWLEAH</sequence>
<evidence type="ECO:0000256" key="13">
    <source>
        <dbReference type="ARBA" id="ARBA00049244"/>
    </source>
</evidence>
<dbReference type="InterPro" id="IPR001098">
    <property type="entry name" value="DNA-dir_DNA_pol_A_palm_dom"/>
</dbReference>
<dbReference type="GO" id="GO:0008409">
    <property type="term" value="F:5'-3' exonuclease activity"/>
    <property type="evidence" value="ECO:0007669"/>
    <property type="project" value="InterPro"/>
</dbReference>
<dbReference type="PROSITE" id="PS00447">
    <property type="entry name" value="DNA_POLYMERASE_A"/>
    <property type="match status" value="1"/>
</dbReference>
<dbReference type="SMART" id="SM00474">
    <property type="entry name" value="35EXOc"/>
    <property type="match status" value="1"/>
</dbReference>
<keyword evidence="3 17" id="KW-0808">Transferase</keyword>
<dbReference type="SUPFAM" id="SSF56672">
    <property type="entry name" value="DNA/RNA polymerases"/>
    <property type="match status" value="1"/>
</dbReference>
<dbReference type="AlphaFoldDB" id="A0A644X574"/>
<dbReference type="GO" id="GO:0003677">
    <property type="term" value="F:DNA binding"/>
    <property type="evidence" value="ECO:0007669"/>
    <property type="project" value="UniProtKB-KW"/>
</dbReference>
<evidence type="ECO:0000256" key="3">
    <source>
        <dbReference type="ARBA" id="ARBA00022679"/>
    </source>
</evidence>
<dbReference type="PANTHER" id="PTHR10133">
    <property type="entry name" value="DNA POLYMERASE I"/>
    <property type="match status" value="1"/>
</dbReference>
<reference evidence="17" key="1">
    <citation type="submission" date="2019-08" db="EMBL/GenBank/DDBJ databases">
        <authorList>
            <person name="Kucharzyk K."/>
            <person name="Murdoch R.W."/>
            <person name="Higgins S."/>
            <person name="Loffler F."/>
        </authorList>
    </citation>
    <scope>NUCLEOTIDE SEQUENCE</scope>
</reference>
<comment type="catalytic activity">
    <reaction evidence="13">
        <text>DNA(n) + a 2'-deoxyribonucleoside 5'-triphosphate = DNA(n+1) + diphosphate</text>
        <dbReference type="Rhea" id="RHEA:22508"/>
        <dbReference type="Rhea" id="RHEA-COMP:17339"/>
        <dbReference type="Rhea" id="RHEA-COMP:17340"/>
        <dbReference type="ChEBI" id="CHEBI:33019"/>
        <dbReference type="ChEBI" id="CHEBI:61560"/>
        <dbReference type="ChEBI" id="CHEBI:173112"/>
        <dbReference type="EC" id="2.7.7.7"/>
    </reaction>
</comment>
<proteinExistence type="inferred from homology"/>
<evidence type="ECO:0000256" key="10">
    <source>
        <dbReference type="ARBA" id="ARBA00022932"/>
    </source>
</evidence>
<dbReference type="PANTHER" id="PTHR10133:SF27">
    <property type="entry name" value="DNA POLYMERASE NU"/>
    <property type="match status" value="1"/>
</dbReference>
<evidence type="ECO:0000256" key="12">
    <source>
        <dbReference type="ARBA" id="ARBA00023204"/>
    </source>
</evidence>
<dbReference type="SMART" id="SM00475">
    <property type="entry name" value="53EXOc"/>
    <property type="match status" value="1"/>
</dbReference>
<feature type="domain" description="DNA-directed DNA polymerase family A palm" evidence="16">
    <location>
        <begin position="686"/>
        <end position="893"/>
    </location>
</feature>
<keyword evidence="5" id="KW-0235">DNA replication</keyword>
<gene>
    <name evidence="17" type="primary">polA_17</name>
    <name evidence="17" type="ORF">SDC9_55760</name>
</gene>
<dbReference type="GO" id="GO:0008408">
    <property type="term" value="F:3'-5' exonuclease activity"/>
    <property type="evidence" value="ECO:0007669"/>
    <property type="project" value="InterPro"/>
</dbReference>
<dbReference type="FunFam" id="1.20.1060.10:FF:000001">
    <property type="entry name" value="DNA polymerase I"/>
    <property type="match status" value="1"/>
</dbReference>
<keyword evidence="6" id="KW-0540">Nuclease</keyword>
<dbReference type="InterPro" id="IPR012337">
    <property type="entry name" value="RNaseH-like_sf"/>
</dbReference>